<dbReference type="InterPro" id="IPR006385">
    <property type="entry name" value="HAD_hydro_SerB1"/>
</dbReference>
<dbReference type="NCBIfam" id="TIGR01488">
    <property type="entry name" value="HAD-SF-IB"/>
    <property type="match status" value="1"/>
</dbReference>
<evidence type="ECO:0000256" key="3">
    <source>
        <dbReference type="ARBA" id="ARBA00022842"/>
    </source>
</evidence>
<organism evidence="4">
    <name type="scientific">hydrothermal vent metagenome</name>
    <dbReference type="NCBI Taxonomy" id="652676"/>
    <lineage>
        <taxon>unclassified sequences</taxon>
        <taxon>metagenomes</taxon>
        <taxon>ecological metagenomes</taxon>
    </lineage>
</organism>
<dbReference type="EC" id="3.1.3.3" evidence="4"/>
<dbReference type="PANTHER" id="PTHR43344">
    <property type="entry name" value="PHOSPHOSERINE PHOSPHATASE"/>
    <property type="match status" value="1"/>
</dbReference>
<dbReference type="InterPro" id="IPR036412">
    <property type="entry name" value="HAD-like_sf"/>
</dbReference>
<reference evidence="4" key="1">
    <citation type="submission" date="2018-06" db="EMBL/GenBank/DDBJ databases">
        <authorList>
            <person name="Zhirakovskaya E."/>
        </authorList>
    </citation>
    <scope>NUCLEOTIDE SEQUENCE</scope>
</reference>
<evidence type="ECO:0000256" key="1">
    <source>
        <dbReference type="ARBA" id="ARBA00022723"/>
    </source>
</evidence>
<dbReference type="NCBIfam" id="TIGR01490">
    <property type="entry name" value="HAD-SF-IB-hyp1"/>
    <property type="match status" value="1"/>
</dbReference>
<proteinExistence type="predicted"/>
<dbReference type="Pfam" id="PF12710">
    <property type="entry name" value="HAD"/>
    <property type="match status" value="1"/>
</dbReference>
<dbReference type="Gene3D" id="1.20.1440.100">
    <property type="entry name" value="SG protein - dephosphorylation function"/>
    <property type="match status" value="1"/>
</dbReference>
<keyword evidence="2 4" id="KW-0378">Hydrolase</keyword>
<keyword evidence="3" id="KW-0460">Magnesium</keyword>
<dbReference type="AlphaFoldDB" id="A0A3B1BKQ8"/>
<gene>
    <name evidence="4" type="ORF">MNBD_GAMMA24-798</name>
</gene>
<dbReference type="GO" id="GO:0016787">
    <property type="term" value="F:hydrolase activity"/>
    <property type="evidence" value="ECO:0007669"/>
    <property type="project" value="UniProtKB-KW"/>
</dbReference>
<protein>
    <submittedName>
        <fullName evidence="4">Phosphoserine phosphatase</fullName>
        <ecNumber evidence="4">3.1.3.3</ecNumber>
    </submittedName>
</protein>
<sequence length="226" mass="25882">MTLAIFDLDNTLLDGDSDYLWGRFLSDEGLVDEESYEIENKRFYEEYKAGVLDIFEFLAFSLQPLSEHSMEELAVLHEKFMNTIIRPRIPPAARQLLEKHRKNGDFLLIITATNLFITAPIARELGVDDIIATDAEIKNERYTGKVEGVPCFREGKVTRLEQWLKQQGQNLAESWFYSDSHNDLPLLERVSHPVAVDPDETLADHAKARGWPILSLKGREIIPLNP</sequence>
<dbReference type="FunFam" id="3.40.50.1000:FF:000025">
    <property type="entry name" value="HAD hydrolase, family IB"/>
    <property type="match status" value="1"/>
</dbReference>
<evidence type="ECO:0000313" key="4">
    <source>
        <dbReference type="EMBL" id="VAX12038.1"/>
    </source>
</evidence>
<dbReference type="GO" id="GO:0046872">
    <property type="term" value="F:metal ion binding"/>
    <property type="evidence" value="ECO:0007669"/>
    <property type="project" value="UniProtKB-KW"/>
</dbReference>
<name>A0A3B1BKQ8_9ZZZZ</name>
<dbReference type="EMBL" id="UOFZ01000009">
    <property type="protein sequence ID" value="VAX12038.1"/>
    <property type="molecule type" value="Genomic_DNA"/>
</dbReference>
<dbReference type="InterPro" id="IPR023214">
    <property type="entry name" value="HAD_sf"/>
</dbReference>
<dbReference type="SUPFAM" id="SSF56784">
    <property type="entry name" value="HAD-like"/>
    <property type="match status" value="1"/>
</dbReference>
<dbReference type="InterPro" id="IPR050582">
    <property type="entry name" value="HAD-like_SerB"/>
</dbReference>
<accession>A0A3B1BKQ8</accession>
<dbReference type="Gene3D" id="3.40.50.1000">
    <property type="entry name" value="HAD superfamily/HAD-like"/>
    <property type="match status" value="1"/>
</dbReference>
<dbReference type="CDD" id="cd02612">
    <property type="entry name" value="HAD_PGPPase"/>
    <property type="match status" value="1"/>
</dbReference>
<evidence type="ECO:0000256" key="2">
    <source>
        <dbReference type="ARBA" id="ARBA00022801"/>
    </source>
</evidence>
<keyword evidence="1" id="KW-0479">Metal-binding</keyword>
<dbReference type="PANTHER" id="PTHR43344:SF13">
    <property type="entry name" value="PHOSPHATASE RV3661-RELATED"/>
    <property type="match status" value="1"/>
</dbReference>